<name>A0ABN8M0Q7_9CNID</name>
<dbReference type="Pfam" id="PF13359">
    <property type="entry name" value="DDE_Tnp_4"/>
    <property type="match status" value="1"/>
</dbReference>
<protein>
    <recommendedName>
        <fullName evidence="3">DDE Tnp4 domain-containing protein</fullName>
    </recommendedName>
</protein>
<evidence type="ECO:0000313" key="5">
    <source>
        <dbReference type="Proteomes" id="UP001159427"/>
    </source>
</evidence>
<evidence type="ECO:0000256" key="2">
    <source>
        <dbReference type="ARBA" id="ARBA00022723"/>
    </source>
</evidence>
<dbReference type="EMBL" id="CALNXI010000249">
    <property type="protein sequence ID" value="CAH3023149.1"/>
    <property type="molecule type" value="Genomic_DNA"/>
</dbReference>
<dbReference type="InterPro" id="IPR027806">
    <property type="entry name" value="HARBI1_dom"/>
</dbReference>
<keyword evidence="5" id="KW-1185">Reference proteome</keyword>
<evidence type="ECO:0000313" key="4">
    <source>
        <dbReference type="EMBL" id="CAH3023149.1"/>
    </source>
</evidence>
<comment type="cofactor">
    <cofactor evidence="1">
        <name>a divalent metal cation</name>
        <dbReference type="ChEBI" id="CHEBI:60240"/>
    </cofactor>
</comment>
<comment type="caution">
    <text evidence="4">The sequence shown here is derived from an EMBL/GenBank/DDBJ whole genome shotgun (WGS) entry which is preliminary data.</text>
</comment>
<proteinExistence type="predicted"/>
<gene>
    <name evidence="4" type="ORF">PEVE_00018275</name>
</gene>
<evidence type="ECO:0000256" key="1">
    <source>
        <dbReference type="ARBA" id="ARBA00001968"/>
    </source>
</evidence>
<accession>A0ABN8M0Q7</accession>
<dbReference type="Proteomes" id="UP001159427">
    <property type="component" value="Unassembled WGS sequence"/>
</dbReference>
<evidence type="ECO:0000259" key="3">
    <source>
        <dbReference type="Pfam" id="PF13359"/>
    </source>
</evidence>
<dbReference type="PANTHER" id="PTHR34615:SF1">
    <property type="entry name" value="PX DOMAIN-CONTAINING PROTEIN"/>
    <property type="match status" value="1"/>
</dbReference>
<feature type="domain" description="DDE Tnp4" evidence="3">
    <location>
        <begin position="175"/>
        <end position="332"/>
    </location>
</feature>
<reference evidence="4 5" key="1">
    <citation type="submission" date="2022-05" db="EMBL/GenBank/DDBJ databases">
        <authorList>
            <consortium name="Genoscope - CEA"/>
            <person name="William W."/>
        </authorList>
    </citation>
    <scope>NUCLEOTIDE SEQUENCE [LARGE SCALE GENOMIC DNA]</scope>
</reference>
<dbReference type="PANTHER" id="PTHR34615">
    <property type="entry name" value="PX DOMAIN-CONTAINING PROTEIN"/>
    <property type="match status" value="1"/>
</dbReference>
<organism evidence="4 5">
    <name type="scientific">Porites evermanni</name>
    <dbReference type="NCBI Taxonomy" id="104178"/>
    <lineage>
        <taxon>Eukaryota</taxon>
        <taxon>Metazoa</taxon>
        <taxon>Cnidaria</taxon>
        <taxon>Anthozoa</taxon>
        <taxon>Hexacorallia</taxon>
        <taxon>Scleractinia</taxon>
        <taxon>Fungiina</taxon>
        <taxon>Poritidae</taxon>
        <taxon>Porites</taxon>
    </lineage>
</organism>
<sequence length="358" mass="40605">MTSFKAVQEMVLFCLEEEIIDDEEFAVLYEEYTPQNLPFPHCQYDTFSLLNKDPAECKADFRVEKADIPLLIDALRMPPEFVCGNGTVCDATEGLCILLKQFAYPCRYSDMIPIFGRSVPELSIISNEITDWLYTNHGHRVTHWNHDILSPAMLDVYATAIYNKGAALENCFGFIDGTVRPISRPIINQRAVYNGHKRVHALKFQSVALPNGLIGHLYGAAEGRMHDARMLALSNLYDELENFAFFPTGAEMCPYGDPAYPLRVHLQAPFCIGILTRDMQIFNDSMSAVRVSVEWLFADIINYFKFLDFKKDLKIGLSQVGKMYIVCALLRNALTCLYSNSTAEYFGLVPPTLDQYFS</sequence>
<keyword evidence="2" id="KW-0479">Metal-binding</keyword>